<dbReference type="SMART" id="SM00297">
    <property type="entry name" value="BROMO"/>
    <property type="match status" value="1"/>
</dbReference>
<evidence type="ECO:0000313" key="7">
    <source>
        <dbReference type="EMBL" id="EKX45141.1"/>
    </source>
</evidence>
<gene>
    <name evidence="7" type="ORF">GUITHDRAFT_108789</name>
</gene>
<accession>L1J9D6</accession>
<dbReference type="EMBL" id="JH993000">
    <property type="protein sequence ID" value="EKX45141.1"/>
    <property type="molecule type" value="Genomic_DNA"/>
</dbReference>
<dbReference type="InterPro" id="IPR036427">
    <property type="entry name" value="Bromodomain-like_sf"/>
</dbReference>
<keyword evidence="2 4" id="KW-0103">Bromodomain</keyword>
<organism evidence="7">
    <name type="scientific">Guillardia theta (strain CCMP2712)</name>
    <name type="common">Cryptophyte</name>
    <dbReference type="NCBI Taxonomy" id="905079"/>
    <lineage>
        <taxon>Eukaryota</taxon>
        <taxon>Cryptophyceae</taxon>
        <taxon>Pyrenomonadales</taxon>
        <taxon>Geminigeraceae</taxon>
        <taxon>Guillardia</taxon>
    </lineage>
</organism>
<evidence type="ECO:0000256" key="2">
    <source>
        <dbReference type="ARBA" id="ARBA00023117"/>
    </source>
</evidence>
<reference evidence="9" key="2">
    <citation type="submission" date="2012-11" db="EMBL/GenBank/DDBJ databases">
        <authorList>
            <person name="Kuo A."/>
            <person name="Curtis B.A."/>
            <person name="Tanifuji G."/>
            <person name="Burki F."/>
            <person name="Gruber A."/>
            <person name="Irimia M."/>
            <person name="Maruyama S."/>
            <person name="Arias M.C."/>
            <person name="Ball S.G."/>
            <person name="Gile G.H."/>
            <person name="Hirakawa Y."/>
            <person name="Hopkins J.F."/>
            <person name="Rensing S.A."/>
            <person name="Schmutz J."/>
            <person name="Symeonidi A."/>
            <person name="Elias M."/>
            <person name="Eveleigh R.J."/>
            <person name="Herman E.K."/>
            <person name="Klute M.J."/>
            <person name="Nakayama T."/>
            <person name="Obornik M."/>
            <person name="Reyes-Prieto A."/>
            <person name="Armbrust E.V."/>
            <person name="Aves S.J."/>
            <person name="Beiko R.G."/>
            <person name="Coutinho P."/>
            <person name="Dacks J.B."/>
            <person name="Durnford D.G."/>
            <person name="Fast N.M."/>
            <person name="Green B.R."/>
            <person name="Grisdale C."/>
            <person name="Hempe F."/>
            <person name="Henrissat B."/>
            <person name="Hoppner M.P."/>
            <person name="Ishida K.-I."/>
            <person name="Kim E."/>
            <person name="Koreny L."/>
            <person name="Kroth P.G."/>
            <person name="Liu Y."/>
            <person name="Malik S.-B."/>
            <person name="Maier U.G."/>
            <person name="McRose D."/>
            <person name="Mock T."/>
            <person name="Neilson J.A."/>
            <person name="Onodera N.T."/>
            <person name="Poole A.M."/>
            <person name="Pritham E.J."/>
            <person name="Richards T.A."/>
            <person name="Rocap G."/>
            <person name="Roy S.W."/>
            <person name="Sarai C."/>
            <person name="Schaack S."/>
            <person name="Shirato S."/>
            <person name="Slamovits C.H."/>
            <person name="Spencer D.F."/>
            <person name="Suzuki S."/>
            <person name="Worden A.Z."/>
            <person name="Zauner S."/>
            <person name="Barry K."/>
            <person name="Bell C."/>
            <person name="Bharti A.K."/>
            <person name="Crow J.A."/>
            <person name="Grimwood J."/>
            <person name="Kramer R."/>
            <person name="Lindquist E."/>
            <person name="Lucas S."/>
            <person name="Salamov A."/>
            <person name="McFadden G.I."/>
            <person name="Lane C.E."/>
            <person name="Keeling P.J."/>
            <person name="Gray M.W."/>
            <person name="Grigoriev I.V."/>
            <person name="Archibald J.M."/>
        </authorList>
    </citation>
    <scope>NUCLEOTIDE SEQUENCE</scope>
    <source>
        <strain evidence="9">CCMP2712</strain>
    </source>
</reference>
<dbReference type="OMA" id="EIQLIWD"/>
<evidence type="ECO:0000313" key="9">
    <source>
        <dbReference type="Proteomes" id="UP000011087"/>
    </source>
</evidence>
<evidence type="ECO:0000313" key="8">
    <source>
        <dbReference type="EnsemblProtists" id="EKX45141"/>
    </source>
</evidence>
<dbReference type="InterPro" id="IPR038336">
    <property type="entry name" value="NET_sf"/>
</dbReference>
<sequence length="220" mass="24592">MMVHAPQMSKPGWVKKCGNILKQLSAHPNSWVFNEPVDAEKLGLPDYHIVIKRPMDLGTVKSNLEKGVLANPQQFKDDVLLVFRNAMTYNPEGHDVHVMAKTLKVLFEGKWSQNEGIIMDAYNNAGSASESTKSKAGSEDSSLDNVPMTYEEKRELSASMNKLPGKRLASVVSFIHEKNSKILMQSGDDPDELEVDIDKLDNATLRQLERIANTKKKKRG</sequence>
<evidence type="ECO:0008006" key="10">
    <source>
        <dbReference type="Google" id="ProtNLM"/>
    </source>
</evidence>
<dbReference type="PROSITE" id="PS51525">
    <property type="entry name" value="NET"/>
    <property type="match status" value="1"/>
</dbReference>
<keyword evidence="1" id="KW-0805">Transcription regulation</keyword>
<dbReference type="PaxDb" id="55529-EKX45141"/>
<evidence type="ECO:0000259" key="6">
    <source>
        <dbReference type="PROSITE" id="PS51525"/>
    </source>
</evidence>
<dbReference type="Gene3D" id="1.20.920.10">
    <property type="entry name" value="Bromodomain-like"/>
    <property type="match status" value="1"/>
</dbReference>
<dbReference type="InterPro" id="IPR001487">
    <property type="entry name" value="Bromodomain"/>
</dbReference>
<proteinExistence type="predicted"/>
<dbReference type="OrthoDB" id="21449at2759"/>
<dbReference type="RefSeq" id="XP_005832121.1">
    <property type="nucleotide sequence ID" value="XM_005832064.1"/>
</dbReference>
<protein>
    <recommendedName>
        <fullName evidence="10">Bromo domain-containing protein</fullName>
    </recommendedName>
</protein>
<dbReference type="EnsemblProtists" id="EKX45141">
    <property type="protein sequence ID" value="EKX45141"/>
    <property type="gene ID" value="GUITHDRAFT_108789"/>
</dbReference>
<dbReference type="Gene3D" id="1.20.1270.220">
    <property type="match status" value="1"/>
</dbReference>
<keyword evidence="9" id="KW-1185">Reference proteome</keyword>
<keyword evidence="3" id="KW-0804">Transcription</keyword>
<evidence type="ECO:0000256" key="1">
    <source>
        <dbReference type="ARBA" id="ARBA00023015"/>
    </source>
</evidence>
<dbReference type="eggNOG" id="KOG1474">
    <property type="taxonomic scope" value="Eukaryota"/>
</dbReference>
<reference evidence="8" key="3">
    <citation type="submission" date="2015-06" db="UniProtKB">
        <authorList>
            <consortium name="EnsemblProtists"/>
        </authorList>
    </citation>
    <scope>IDENTIFICATION</scope>
</reference>
<name>L1J9D6_GUITC</name>
<dbReference type="GeneID" id="17301939"/>
<dbReference type="KEGG" id="gtt:GUITHDRAFT_108789"/>
<feature type="domain" description="Bromo" evidence="5">
    <location>
        <begin position="25"/>
        <end position="97"/>
    </location>
</feature>
<dbReference type="Pfam" id="PF00439">
    <property type="entry name" value="Bromodomain"/>
    <property type="match status" value="1"/>
</dbReference>
<dbReference type="AlphaFoldDB" id="L1J9D6"/>
<reference evidence="7 9" key="1">
    <citation type="journal article" date="2012" name="Nature">
        <title>Algal genomes reveal evolutionary mosaicism and the fate of nucleomorphs.</title>
        <authorList>
            <consortium name="DOE Joint Genome Institute"/>
            <person name="Curtis B.A."/>
            <person name="Tanifuji G."/>
            <person name="Burki F."/>
            <person name="Gruber A."/>
            <person name="Irimia M."/>
            <person name="Maruyama S."/>
            <person name="Arias M.C."/>
            <person name="Ball S.G."/>
            <person name="Gile G.H."/>
            <person name="Hirakawa Y."/>
            <person name="Hopkins J.F."/>
            <person name="Kuo A."/>
            <person name="Rensing S.A."/>
            <person name="Schmutz J."/>
            <person name="Symeonidi A."/>
            <person name="Elias M."/>
            <person name="Eveleigh R.J."/>
            <person name="Herman E.K."/>
            <person name="Klute M.J."/>
            <person name="Nakayama T."/>
            <person name="Obornik M."/>
            <person name="Reyes-Prieto A."/>
            <person name="Armbrust E.V."/>
            <person name="Aves S.J."/>
            <person name="Beiko R.G."/>
            <person name="Coutinho P."/>
            <person name="Dacks J.B."/>
            <person name="Durnford D.G."/>
            <person name="Fast N.M."/>
            <person name="Green B.R."/>
            <person name="Grisdale C.J."/>
            <person name="Hempel F."/>
            <person name="Henrissat B."/>
            <person name="Hoppner M.P."/>
            <person name="Ishida K."/>
            <person name="Kim E."/>
            <person name="Koreny L."/>
            <person name="Kroth P.G."/>
            <person name="Liu Y."/>
            <person name="Malik S.B."/>
            <person name="Maier U.G."/>
            <person name="McRose D."/>
            <person name="Mock T."/>
            <person name="Neilson J.A."/>
            <person name="Onodera N.T."/>
            <person name="Poole A.M."/>
            <person name="Pritham E.J."/>
            <person name="Richards T.A."/>
            <person name="Rocap G."/>
            <person name="Roy S.W."/>
            <person name="Sarai C."/>
            <person name="Schaack S."/>
            <person name="Shirato S."/>
            <person name="Slamovits C.H."/>
            <person name="Spencer D.F."/>
            <person name="Suzuki S."/>
            <person name="Worden A.Z."/>
            <person name="Zauner S."/>
            <person name="Barry K."/>
            <person name="Bell C."/>
            <person name="Bharti A.K."/>
            <person name="Crow J.A."/>
            <person name="Grimwood J."/>
            <person name="Kramer R."/>
            <person name="Lindquist E."/>
            <person name="Lucas S."/>
            <person name="Salamov A."/>
            <person name="McFadden G.I."/>
            <person name="Lane C.E."/>
            <person name="Keeling P.J."/>
            <person name="Gray M.W."/>
            <person name="Grigoriev I.V."/>
            <person name="Archibald J.M."/>
        </authorList>
    </citation>
    <scope>NUCLEOTIDE SEQUENCE</scope>
    <source>
        <strain evidence="7 9">CCMP2712</strain>
    </source>
</reference>
<evidence type="ECO:0000256" key="4">
    <source>
        <dbReference type="PROSITE-ProRule" id="PRU00035"/>
    </source>
</evidence>
<dbReference type="Proteomes" id="UP000011087">
    <property type="component" value="Unassembled WGS sequence"/>
</dbReference>
<feature type="domain" description="NET" evidence="6">
    <location>
        <begin position="138"/>
        <end position="220"/>
    </location>
</feature>
<evidence type="ECO:0000256" key="3">
    <source>
        <dbReference type="ARBA" id="ARBA00023163"/>
    </source>
</evidence>
<dbReference type="STRING" id="905079.L1J9D6"/>
<evidence type="ECO:0000259" key="5">
    <source>
        <dbReference type="PROSITE" id="PS50014"/>
    </source>
</evidence>
<dbReference type="Pfam" id="PF17035">
    <property type="entry name" value="BET"/>
    <property type="match status" value="1"/>
</dbReference>
<dbReference type="InterPro" id="IPR027353">
    <property type="entry name" value="NET_dom"/>
</dbReference>
<dbReference type="SUPFAM" id="SSF47370">
    <property type="entry name" value="Bromodomain"/>
    <property type="match status" value="1"/>
</dbReference>
<dbReference type="PROSITE" id="PS50014">
    <property type="entry name" value="BROMODOMAIN_2"/>
    <property type="match status" value="1"/>
</dbReference>
<dbReference type="PANTHER" id="PTHR45926">
    <property type="entry name" value="OSJNBA0053K19.4 PROTEIN"/>
    <property type="match status" value="1"/>
</dbReference>
<dbReference type="HOGENOM" id="CLU_072710_0_0_1"/>
<dbReference type="PRINTS" id="PR00503">
    <property type="entry name" value="BROMODOMAIN"/>
</dbReference>